<keyword evidence="5" id="KW-1185">Reference proteome</keyword>
<feature type="domain" description="EGF-like" evidence="3">
    <location>
        <begin position="70"/>
        <end position="107"/>
    </location>
</feature>
<feature type="disulfide bond" evidence="2">
    <location>
        <begin position="1488"/>
        <end position="1498"/>
    </location>
</feature>
<feature type="disulfide bond" evidence="2">
    <location>
        <begin position="73"/>
        <end position="83"/>
    </location>
</feature>
<feature type="domain" description="EGF-like" evidence="3">
    <location>
        <begin position="879"/>
        <end position="917"/>
    </location>
</feature>
<comment type="caution">
    <text evidence="4">The sequence shown here is derived from an EMBL/GenBank/DDBJ whole genome shotgun (WGS) entry which is preliminary data.</text>
</comment>
<feature type="domain" description="EGF-like" evidence="3">
    <location>
        <begin position="935"/>
        <end position="974"/>
    </location>
</feature>
<reference evidence="4 5" key="1">
    <citation type="submission" date="2019-07" db="EMBL/GenBank/DDBJ databases">
        <title>Draft genome assembly of a fouling barnacle, Amphibalanus amphitrite (Darwin, 1854): The first reference genome for Thecostraca.</title>
        <authorList>
            <person name="Kim W."/>
        </authorList>
    </citation>
    <scope>NUCLEOTIDE SEQUENCE [LARGE SCALE GENOMIC DNA]</scope>
    <source>
        <strain evidence="4">SNU_AA5</strain>
        <tissue evidence="4">Soma without cirri and trophi</tissue>
    </source>
</reference>
<dbReference type="PANTHER" id="PTHR22963">
    <property type="entry name" value="ENDOGLIN-RELATED"/>
    <property type="match status" value="1"/>
</dbReference>
<proteinExistence type="predicted"/>
<feature type="domain" description="EGF-like" evidence="3">
    <location>
        <begin position="3006"/>
        <end position="3045"/>
    </location>
</feature>
<dbReference type="Pfam" id="PF21164">
    <property type="entry name" value="Dumpy_DPY"/>
    <property type="match status" value="23"/>
</dbReference>
<dbReference type="SMART" id="SM00274">
    <property type="entry name" value="FOLN"/>
    <property type="match status" value="21"/>
</dbReference>
<protein>
    <submittedName>
        <fullName evidence="4">Neurogenic locus notch 1</fullName>
    </submittedName>
</protein>
<comment type="caution">
    <text evidence="2">Lacks conserved residue(s) required for the propagation of feature annotation.</text>
</comment>
<feature type="domain" description="EGF-like" evidence="3">
    <location>
        <begin position="2246"/>
        <end position="2283"/>
    </location>
</feature>
<keyword evidence="1 2" id="KW-1015">Disulfide bond</keyword>
<dbReference type="SMART" id="SM00179">
    <property type="entry name" value="EGF_CA"/>
    <property type="match status" value="11"/>
</dbReference>
<evidence type="ECO:0000313" key="4">
    <source>
        <dbReference type="EMBL" id="KAF0298052.1"/>
    </source>
</evidence>
<gene>
    <name evidence="4" type="primary">NOTCH1_2</name>
    <name evidence="4" type="ORF">FJT64_004548</name>
</gene>
<feature type="domain" description="EGF-like" evidence="3">
    <location>
        <begin position="2349"/>
        <end position="2386"/>
    </location>
</feature>
<dbReference type="Proteomes" id="UP000440578">
    <property type="component" value="Unassembled WGS sequence"/>
</dbReference>
<feature type="domain" description="EGF-like" evidence="3">
    <location>
        <begin position="773"/>
        <end position="812"/>
    </location>
</feature>
<dbReference type="GO" id="GO:0005509">
    <property type="term" value="F:calcium ion binding"/>
    <property type="evidence" value="ECO:0007669"/>
    <property type="project" value="InterPro"/>
</dbReference>
<feature type="domain" description="EGF-like" evidence="3">
    <location>
        <begin position="1683"/>
        <end position="1720"/>
    </location>
</feature>
<feature type="domain" description="EGF-like" evidence="3">
    <location>
        <begin position="507"/>
        <end position="544"/>
    </location>
</feature>
<feature type="disulfide bond" evidence="2">
    <location>
        <begin position="295"/>
        <end position="305"/>
    </location>
</feature>
<feature type="domain" description="EGF-like" evidence="3">
    <location>
        <begin position="1485"/>
        <end position="1522"/>
    </location>
</feature>
<feature type="domain" description="EGF-like" evidence="3">
    <location>
        <begin position="2290"/>
        <end position="2328"/>
    </location>
</feature>
<feature type="domain" description="EGF-like" evidence="3">
    <location>
        <begin position="663"/>
        <end position="701"/>
    </location>
</feature>
<feature type="domain" description="EGF-like" evidence="3">
    <location>
        <begin position="1426"/>
        <end position="1464"/>
    </location>
</feature>
<feature type="domain" description="EGF-like" evidence="3">
    <location>
        <begin position="2002"/>
        <end position="2039"/>
    </location>
</feature>
<feature type="domain" description="EGF-like" evidence="3">
    <location>
        <begin position="557"/>
        <end position="596"/>
    </location>
</feature>
<organism evidence="4 5">
    <name type="scientific">Amphibalanus amphitrite</name>
    <name type="common">Striped barnacle</name>
    <name type="synonym">Balanus amphitrite</name>
    <dbReference type="NCBI Taxonomy" id="1232801"/>
    <lineage>
        <taxon>Eukaryota</taxon>
        <taxon>Metazoa</taxon>
        <taxon>Ecdysozoa</taxon>
        <taxon>Arthropoda</taxon>
        <taxon>Crustacea</taxon>
        <taxon>Multicrustacea</taxon>
        <taxon>Cirripedia</taxon>
        <taxon>Thoracica</taxon>
        <taxon>Thoracicalcarea</taxon>
        <taxon>Balanomorpha</taxon>
        <taxon>Balanoidea</taxon>
        <taxon>Balanidae</taxon>
        <taxon>Amphibalaninae</taxon>
        <taxon>Amphibalanus</taxon>
    </lineage>
</organism>
<dbReference type="InterPro" id="IPR000742">
    <property type="entry name" value="EGF"/>
</dbReference>
<feature type="domain" description="EGF-like" evidence="3">
    <location>
        <begin position="1380"/>
        <end position="1417"/>
    </location>
</feature>
<feature type="domain" description="EGF-like" evidence="3">
    <location>
        <begin position="995"/>
        <end position="1032"/>
    </location>
</feature>
<feature type="domain" description="EGF-like" evidence="3">
    <location>
        <begin position="2187"/>
        <end position="2225"/>
    </location>
</feature>
<feature type="disulfide bond" evidence="2">
    <location>
        <begin position="725"/>
        <end position="735"/>
    </location>
</feature>
<feature type="domain" description="EGF-like" evidence="3">
    <location>
        <begin position="2615"/>
        <end position="2653"/>
    </location>
</feature>
<keyword evidence="2" id="KW-0245">EGF-like domain</keyword>
<feature type="domain" description="EGF-like" evidence="3">
    <location>
        <begin position="232"/>
        <end position="271"/>
    </location>
</feature>
<feature type="domain" description="EGF-like" evidence="3">
    <location>
        <begin position="1943"/>
        <end position="1981"/>
    </location>
</feature>
<feature type="domain" description="EGF-like" evidence="3">
    <location>
        <begin position="1149"/>
        <end position="1187"/>
    </location>
</feature>
<feature type="domain" description="EGF-like" evidence="3">
    <location>
        <begin position="2509"/>
        <end position="2548"/>
    </location>
</feature>
<dbReference type="InterPro" id="IPR048407">
    <property type="entry name" value="Dumpy_DPY"/>
</dbReference>
<feature type="domain" description="EGF-like" evidence="3">
    <location>
        <begin position="617"/>
        <end position="654"/>
    </location>
</feature>
<feature type="disulfide bond" evidence="2">
    <location>
        <begin position="998"/>
        <end position="1008"/>
    </location>
</feature>
<dbReference type="EMBL" id="VIIS01001447">
    <property type="protein sequence ID" value="KAF0298052.1"/>
    <property type="molecule type" value="Genomic_DNA"/>
</dbReference>
<feature type="domain" description="EGF-like" evidence="3">
    <location>
        <begin position="3117"/>
        <end position="3156"/>
    </location>
</feature>
<dbReference type="PANTHER" id="PTHR22963:SF39">
    <property type="entry name" value="DUMPY"/>
    <property type="match status" value="1"/>
</dbReference>
<dbReference type="SMART" id="SM00181">
    <property type="entry name" value="EGF"/>
    <property type="match status" value="57"/>
</dbReference>
<feature type="domain" description="EGF-like" evidence="3">
    <location>
        <begin position="292"/>
        <end position="329"/>
    </location>
</feature>
<sequence length="3218" mass="343717">MHTLPETELVVTDPCQPNPCGPYSTCKDINGRPTCSCLPEYLGSPPNCRPECVVSSDCASYLACVGEKCVDPCPGHCGANADCRVSSHTPVCTCRAGYTGDPFVECRLRPQTTLPPATPQNPCYEGRCGANADCREHNGLGVCSCRTNYFGNPYEGCKPECTTNSDCDRSKACEAMKCRDPCPGVCGFRAECRVVDHVAMCYCPAYLTGDPFVACNEPPRTPAPARPTQPVVVQPCSPSPCGINAQCTERGTVAVCSCLEPYGGDPYVECKPECTSNAECPQKEACARYKCIDPCPGVCGQNAECRIINHNPICHCLPGYSGDPWAGCRAVPVTPATPEDPCRPSPCGPNAECRDAGGRPICSCRPSYIGTPPNCRPECVVSSDCSSLHACIGQKCRDACLDVCGLNTICRVVNHNPVCSCKPGYSGDPFSGCILKATPAAPTAPVVVDPCSASPCGANAECREKDGLAICVCIPEYFGNPYISCQPECVLDNDCSRDKNCVRLKCLNPCPGPCGSGAHCSVVNHITMCSCPEGYTGDPFSLCRPIPVTTPPRQPVPTNPCAPSPCGANAQCKDNGLVAVCSCLAGYQGDPVSGCRPECVTHAECPSSKACVAQKCVDPCPGLCGANARCRVQNHNPLCDCLDGYSGNPYESCRLAPVTPAEPSDPCQPNPCGANSQCRNQGGSASCACLPGFLGAPPNCRPECLLSTDCASHLACVGTKCVDPCPGRCGANAQCRVVNHQAQCSCLEGYHGDPFSGCRPRPLTTARPLIEDDRDPCSPTPCGPNARCREHNGLGVCSCVPEYFGNPYEGCRPECMINDDCDRSKACERNKCVDPCPGVCGFRAECRVHNHVPMCYCPDGYNGDPFTACTPIPVTPKAPRQTCFPNPCGPNSQCRELNGRPTCSCLPGYLSSPPNCRPECTIHSDCPSHQACVGENNPCVPTPCGQNAQCTEHGGIPVCSCIKGYHGDATIGCRPECFTSSECSRHLACVNLKCIDPCSGLCGPNAQCRVSNHNPICHCTAGFTGDPYRICTIVPSTPAPIPQQQPCFPGKCGINAQCREHNGLGICTCLPEYFGNPYEGCRPECMINDDCDRSKACERNKCVDPCPGVCGFRAECRVHDHVPMCYCPDGYRGDPFTACTPVPLKPKAPRQTCFPNPCGPNSQCRELNGRPTCSCLPGYLSSPPNCRPECTIHSDCPSHQACVGEKCVDPCPGSCGQNADCRVFNHNPVCMCRGGYTGDAYALCTPIPNCDRSKACERNKCVDPCRGVCGFRAECRVQNHVAMCFCPEGYKGDPFSACTPVPVTQPPQEPAKADPCFPSPCGSNAECISKDRDDDDSAVAICKCLPGFPKGDPYTGCRPECVTNADCGQTQACGSQQKCIDPCPGLCGHNAACRVINHNPLCTCNAGYSGSPYQGCIQIKPDPPRDENPCQPSPCGPNSECRVKNGGAACSCLSGYKGAPPACRPECVMNTDCADHLACIGQKCLDPCQGQCGQNARCAVQNHRPVCRCDTGFTGDAFRYCSPIPQNCSDKNGVAVCICRDEYFGNPYSGCKPECVLDTDCPRDKNCDGNKCRNPCPGQCGTGAECHVVNRIIMCSCPEGHTGDPFSYCRLVPQTPPPFEPQYTNPCVPSPCGENAQCREANNAAVCSCVAGYHGDPTIGCRPECVSNAECAPALACINQKCKNPCAGLCGVNAQCRVLNHNPRCNCLPGYEGDPYRSCVISRNCSDKNGVAVCICRDEYFGNPYSGCKPECVLDTDCPRDKNCDNNKCRDPCPGQCGTGAECRVANHRIMCHCPEGHTGDPFSYCRLVPQTPPPFEPQYTNPCVPSPCATPRPEQPQNPCYPGKCGPNAQCRVHNDIGVCSCLPEYFGNPYEGCKPECLVDSECDRSKACERNKCVDPCPGVCGFRAECRVQNHMAICFCLEGYRGDPFTACTPIPVTPREPVNPCFPSPCGPYSECRVLNGGAACSCKPTYIGAPPQCRPECVVNSECSNHLACIQEKCVDPCPGKCGLNAQCSVRNHNPKCTCLPGYNGDPYSRCVREIRFVGDPYRRCTLEVVTQPVKDDPCSPNPCGPNSICRVIGDKAACSCEQGYKGSPPNCRPECVTNPECSADKACYGQNCLPEYFGNPYEGCKPECVVNSDCVKSKGCERNKCVDPCPGVCGFRAECRVQDHVAICYCPDGYRAREPVNPCFPSPCGPYSECRVLNGGAACSCKPTYIGAPPQCRPECVVNSECSNYLACIQEKCVDPCPGKCGLNAQCSVRSHNPRCTCLPGYTGDPYSRCVKEIEETPKQGCFPNPCGPNSQCQEVNGRPTCSCLPEYLGAPPNCRPECVVSSDCPSYQACVSQKCVDPCIGACGQNAECRVQNHNPLCFCLPGYTGNAYQLCSAIPVTPRPTAPVKVDPCFPSPCGSNANCEERNSIAVCKCIEGFFGNPYVSCRPECLLNQDCSRDKACSRDLKCVDPCPGTCGVEAVCNAVNHIASCYCPEGMIGDPFVQCRFKPAEPVRPQEPANPCVPSPCGPNANCRLMNGVALCTCLPGFIGDPLDRCRHECVSSSECVSDKACIGFKCRDPCEGTCGHRAECRVVNHQPRCSCPSGLSGDPYRACYDAPVTRPAVGDPCQPSPCGPNSVCRVQDGRAACSCRDEYQGAPPNCRPECVLNDDCSSDKACVSQKCQDICPGFCGTNAVCNMRNHIPTCSCNAGYTGDAYRYCSPIPQTTPAPAEPRNPCYPGKCGQNAQCRVHNDIGVCSCLPEYFGNPYERCRPECESNADCDRSKACERNKCVDPCPGVCGFRAECRVQAHVAMCYCPAGYEGDPFTSCRLVPPPQEPVTRPPATPCFPNPCGPNADCQEKNGVAQCVCRTGYPRGDPISGCRPECVTNEECSFSQACMRQKCRDPCPGVCGLNAQCTVQNHNPICRCNEGYRGDPFTVCRPEPDDETPRQTCFPNPCGPNSQCQEVNGRPTCSCLPEYLGAPPNCRPECVVSSDCPSYQACVSQKCVDPCIGPVVGNPCNPSPCGANAYCREKNGVAVCSCQDEYFGDPYSGCRPECVLDDDCARDKHCSNRKCRDPCPGMCGLNADCRVINHVPMCSCPVGYTGNGFSSCYPVPSTSKPAAPPLVRDPCYPNPCGTYATCRAVNGVGVCACPPDYLGDPTVGCRPECRTPSDCPFDETCVREKCIDPCPGTCGAFTQCVVRAHNPICTCLPGYIGDPFRGCYPRPG</sequence>
<dbReference type="InterPro" id="IPR009030">
    <property type="entry name" value="Growth_fac_rcpt_cys_sf"/>
</dbReference>
<dbReference type="InterPro" id="IPR003645">
    <property type="entry name" value="Fol_N"/>
</dbReference>
<feature type="disulfide bond" evidence="2">
    <location>
        <begin position="2005"/>
        <end position="2015"/>
    </location>
</feature>
<name>A0A6A4W4X6_AMPAM</name>
<evidence type="ECO:0000313" key="5">
    <source>
        <dbReference type="Proteomes" id="UP000440578"/>
    </source>
</evidence>
<feature type="disulfide bond" evidence="2">
    <location>
        <begin position="1686"/>
        <end position="1696"/>
    </location>
</feature>
<dbReference type="OrthoDB" id="4405280at2759"/>
<feature type="domain" description="EGF-like" evidence="3">
    <location>
        <begin position="338"/>
        <end position="376"/>
    </location>
</feature>
<evidence type="ECO:0000259" key="3">
    <source>
        <dbReference type="PROSITE" id="PS50026"/>
    </source>
</evidence>
<dbReference type="InterPro" id="IPR001881">
    <property type="entry name" value="EGF-like_Ca-bd_dom"/>
</dbReference>
<dbReference type="PROSITE" id="PS01186">
    <property type="entry name" value="EGF_2"/>
    <property type="match status" value="24"/>
</dbReference>
<feature type="disulfide bond" evidence="2">
    <location>
        <begin position="620"/>
        <end position="630"/>
    </location>
</feature>
<feature type="domain" description="EGF-like" evidence="3">
    <location>
        <begin position="2062"/>
        <end position="2100"/>
    </location>
</feature>
<feature type="domain" description="EGF-like" evidence="3">
    <location>
        <begin position="2939"/>
        <end position="2977"/>
    </location>
</feature>
<feature type="domain" description="EGF-like" evidence="3">
    <location>
        <begin position="2399"/>
        <end position="2438"/>
    </location>
</feature>
<feature type="disulfide bond" evidence="2">
    <location>
        <begin position="2249"/>
        <end position="2259"/>
    </location>
</feature>
<dbReference type="SUPFAM" id="SSF90148">
    <property type="entry name" value="DPY module"/>
    <property type="match status" value="13"/>
</dbReference>
<dbReference type="PROSITE" id="PS50026">
    <property type="entry name" value="EGF_3"/>
    <property type="match status" value="34"/>
</dbReference>
<feature type="disulfide bond" evidence="2">
    <location>
        <begin position="1383"/>
        <end position="1393"/>
    </location>
</feature>
<dbReference type="Gene3D" id="2.10.25.10">
    <property type="entry name" value="Laminin"/>
    <property type="match status" value="2"/>
</dbReference>
<feature type="disulfide bond" evidence="2">
    <location>
        <begin position="2352"/>
        <end position="2362"/>
    </location>
</feature>
<dbReference type="SUPFAM" id="SSF57184">
    <property type="entry name" value="Growth factor receptor domain"/>
    <property type="match status" value="2"/>
</dbReference>
<accession>A0A6A4W4X6</accession>
<evidence type="ECO:0000256" key="2">
    <source>
        <dbReference type="PROSITE-ProRule" id="PRU00076"/>
    </source>
</evidence>
<feature type="disulfide bond" evidence="2">
    <location>
        <begin position="510"/>
        <end position="520"/>
    </location>
</feature>
<feature type="domain" description="EGF-like" evidence="3">
    <location>
        <begin position="1623"/>
        <end position="1662"/>
    </location>
</feature>
<feature type="domain" description="EGF-like" evidence="3">
    <location>
        <begin position="447"/>
        <end position="486"/>
    </location>
</feature>
<feature type="domain" description="EGF-like" evidence="3">
    <location>
        <begin position="11"/>
        <end position="49"/>
    </location>
</feature>
<evidence type="ECO:0000256" key="1">
    <source>
        <dbReference type="ARBA" id="ARBA00023157"/>
    </source>
</evidence>
<feature type="domain" description="EGF-like" evidence="3">
    <location>
        <begin position="722"/>
        <end position="756"/>
    </location>
</feature>